<name>A0ABU0Z0G1_9MICO</name>
<evidence type="ECO:0000256" key="2">
    <source>
        <dbReference type="SAM" id="Phobius"/>
    </source>
</evidence>
<protein>
    <submittedName>
        <fullName evidence="3">Bacitracin resistance protein</fullName>
    </submittedName>
</protein>
<reference evidence="3 4" key="1">
    <citation type="submission" date="2023-08" db="EMBL/GenBank/DDBJ databases">
        <title>Microbacterium psychrotolerans sp. nov., a psychrotolerant bacterium isolated from soil in Heilongjiang Province, China.</title>
        <authorList>
            <person name="An P."/>
            <person name="Zhao D."/>
            <person name="Xiang H."/>
        </authorList>
    </citation>
    <scope>NUCLEOTIDE SEQUENCE [LARGE SCALE GENOMIC DNA]</scope>
    <source>
        <strain evidence="3 4">QXD-8</strain>
    </source>
</reference>
<organism evidence="3 4">
    <name type="scientific">Microbacterium psychrotolerans</name>
    <dbReference type="NCBI Taxonomy" id="3068321"/>
    <lineage>
        <taxon>Bacteria</taxon>
        <taxon>Bacillati</taxon>
        <taxon>Actinomycetota</taxon>
        <taxon>Actinomycetes</taxon>
        <taxon>Micrococcales</taxon>
        <taxon>Microbacteriaceae</taxon>
        <taxon>Microbacterium</taxon>
    </lineage>
</organism>
<evidence type="ECO:0000313" key="4">
    <source>
        <dbReference type="Proteomes" id="UP001235133"/>
    </source>
</evidence>
<feature type="transmembrane region" description="Helical" evidence="2">
    <location>
        <begin position="82"/>
        <end position="106"/>
    </location>
</feature>
<keyword evidence="2" id="KW-1133">Transmembrane helix</keyword>
<comment type="caution">
    <text evidence="3">The sequence shown here is derived from an EMBL/GenBank/DDBJ whole genome shotgun (WGS) entry which is preliminary data.</text>
</comment>
<dbReference type="Proteomes" id="UP001235133">
    <property type="component" value="Unassembled WGS sequence"/>
</dbReference>
<feature type="transmembrane region" description="Helical" evidence="2">
    <location>
        <begin position="41"/>
        <end position="62"/>
    </location>
</feature>
<evidence type="ECO:0000313" key="3">
    <source>
        <dbReference type="EMBL" id="MDQ7877503.1"/>
    </source>
</evidence>
<feature type="transmembrane region" description="Helical" evidence="2">
    <location>
        <begin position="113"/>
        <end position="134"/>
    </location>
</feature>
<dbReference type="RefSeq" id="WP_308866951.1">
    <property type="nucleotide sequence ID" value="NZ_JAVFWO010000002.1"/>
</dbReference>
<proteinExistence type="predicted"/>
<feature type="compositionally biased region" description="Low complexity" evidence="1">
    <location>
        <begin position="1"/>
        <end position="22"/>
    </location>
</feature>
<keyword evidence="2" id="KW-0472">Membrane</keyword>
<feature type="region of interest" description="Disordered" evidence="1">
    <location>
        <begin position="1"/>
        <end position="32"/>
    </location>
</feature>
<accession>A0ABU0Z0G1</accession>
<evidence type="ECO:0000256" key="1">
    <source>
        <dbReference type="SAM" id="MobiDB-lite"/>
    </source>
</evidence>
<dbReference type="EMBL" id="JAVFWO010000002">
    <property type="protein sequence ID" value="MDQ7877503.1"/>
    <property type="molecule type" value="Genomic_DNA"/>
</dbReference>
<sequence length="144" mass="15182">MSDDVTTPTPSPDDAGASPASSERVGPAAIPPVRQGRTPTWLVAAITGIVGLFYAYAVWNAIGNLVATLQVFAGAGLTLNAFGWFIWIFAAVFPLIVWAGAFAIGYRRAPHELLLVMLTGLALVAVFWLNVVAYTTLNSASFLG</sequence>
<keyword evidence="2" id="KW-0812">Transmembrane</keyword>
<keyword evidence="4" id="KW-1185">Reference proteome</keyword>
<gene>
    <name evidence="3" type="ORF">Q9R08_05880</name>
</gene>